<dbReference type="RefSeq" id="WP_097012169.1">
    <property type="nucleotide sequence ID" value="NZ_LT907975.1"/>
</dbReference>
<accession>A0A2C8FA06</accession>
<gene>
    <name evidence="4" type="ORF">DPRO_2369</name>
</gene>
<dbReference type="Pfam" id="PF01890">
    <property type="entry name" value="CbiG_C"/>
    <property type="match status" value="1"/>
</dbReference>
<feature type="domain" description="CobE/GbiG C-terminal" evidence="1">
    <location>
        <begin position="220"/>
        <end position="337"/>
    </location>
</feature>
<evidence type="ECO:0000259" key="1">
    <source>
        <dbReference type="Pfam" id="PF01890"/>
    </source>
</evidence>
<evidence type="ECO:0000313" key="4">
    <source>
        <dbReference type="EMBL" id="SOB59275.1"/>
    </source>
</evidence>
<dbReference type="PROSITE" id="PS51257">
    <property type="entry name" value="PROKAR_LIPOPROTEIN"/>
    <property type="match status" value="1"/>
</dbReference>
<organism evidence="4 5">
    <name type="scientific">Pseudodesulfovibrio profundus</name>
    <dbReference type="NCBI Taxonomy" id="57320"/>
    <lineage>
        <taxon>Bacteria</taxon>
        <taxon>Pseudomonadati</taxon>
        <taxon>Thermodesulfobacteriota</taxon>
        <taxon>Desulfovibrionia</taxon>
        <taxon>Desulfovibrionales</taxon>
        <taxon>Desulfovibrionaceae</taxon>
    </lineage>
</organism>
<evidence type="ECO:0000313" key="5">
    <source>
        <dbReference type="Proteomes" id="UP000219215"/>
    </source>
</evidence>
<dbReference type="InterPro" id="IPR036518">
    <property type="entry name" value="CobE/GbiG_C_sf"/>
</dbReference>
<dbReference type="SUPFAM" id="SSF159672">
    <property type="entry name" value="CbiG N-terminal domain-like"/>
    <property type="match status" value="1"/>
</dbReference>
<proteinExistence type="predicted"/>
<dbReference type="OrthoDB" id="9781023at2"/>
<dbReference type="PANTHER" id="PTHR37477">
    <property type="entry name" value="COBALT-PRECORRIN-5A HYDROLASE"/>
    <property type="match status" value="1"/>
</dbReference>
<evidence type="ECO:0000259" key="2">
    <source>
        <dbReference type="Pfam" id="PF11760"/>
    </source>
</evidence>
<dbReference type="Proteomes" id="UP000219215">
    <property type="component" value="Chromosome DPRO"/>
</dbReference>
<dbReference type="GO" id="GO:0009236">
    <property type="term" value="P:cobalamin biosynthetic process"/>
    <property type="evidence" value="ECO:0007669"/>
    <property type="project" value="InterPro"/>
</dbReference>
<dbReference type="Pfam" id="PF11761">
    <property type="entry name" value="CbiG_mid"/>
    <property type="match status" value="1"/>
</dbReference>
<reference evidence="5" key="1">
    <citation type="submission" date="2017-09" db="EMBL/GenBank/DDBJ databases">
        <authorList>
            <person name="Regsiter A."/>
            <person name="William W."/>
        </authorList>
    </citation>
    <scope>NUCLEOTIDE SEQUENCE [LARGE SCALE GENOMIC DNA]</scope>
    <source>
        <strain evidence="5">500-1</strain>
    </source>
</reference>
<sequence length="340" mass="36381">MTQQKIAIYGLTGQGCRLAHKLARELGGAVHCVRRHVVSDAEPFDSLPELVERTFHEFDAHIFVAAAGIVVRCIAPLIQSKSSDPAVVCMDTDGAFVVSLLSGHLGGANELAVQCANVTGGQPVITTATDSAGVVSLDMLAKEKNLTIGNIDRVKVVNGALLDKRTVQLFDPFDRLGVDGEPFVMVREKKEWKRGEPGVWVSEYEDCPDSGALRLYPRSLMLGIGCRRGVPEEEISAHISNVFSAEGLSLHSIGGVASVDAKQDEPGLLETAADLGIELVFYAKARLEEVEAPNPSDMVKERMGIPSVSEAAALLLSEGGQLVVEKTKTKSVTLAVARRI</sequence>
<dbReference type="InterPro" id="IPR021744">
    <property type="entry name" value="CbiG_N"/>
</dbReference>
<dbReference type="InterPro" id="IPR021745">
    <property type="entry name" value="CbiG_mid"/>
</dbReference>
<dbReference type="InterPro" id="IPR002750">
    <property type="entry name" value="CobE/GbiG_C"/>
</dbReference>
<feature type="domain" description="Cobalamin biosynthesis central region" evidence="3">
    <location>
        <begin position="136"/>
        <end position="217"/>
    </location>
</feature>
<dbReference type="Gene3D" id="3.30.420.180">
    <property type="entry name" value="CobE/GbiG C-terminal domain"/>
    <property type="match status" value="1"/>
</dbReference>
<protein>
    <submittedName>
        <fullName evidence="4">Cobalamin (Vitamin B12) biosynthesis CbiG protein</fullName>
    </submittedName>
</protein>
<dbReference type="Gene3D" id="3.40.50.11220">
    <property type="match status" value="1"/>
</dbReference>
<keyword evidence="5" id="KW-1185">Reference proteome</keyword>
<dbReference type="SUPFAM" id="SSF159664">
    <property type="entry name" value="CobE/GbiG C-terminal domain-like"/>
    <property type="match status" value="1"/>
</dbReference>
<dbReference type="InterPro" id="IPR038029">
    <property type="entry name" value="GbiG_N_sf"/>
</dbReference>
<feature type="domain" description="Cobalamin synthesis G N-terminal" evidence="2">
    <location>
        <begin position="50"/>
        <end position="130"/>
    </location>
</feature>
<dbReference type="PANTHER" id="PTHR37477:SF1">
    <property type="entry name" value="COBALT-PRECORRIN-5A HYDROLASE"/>
    <property type="match status" value="1"/>
</dbReference>
<dbReference type="AlphaFoldDB" id="A0A2C8FA06"/>
<dbReference type="InterPro" id="IPR052553">
    <property type="entry name" value="CbiG_hydrolase"/>
</dbReference>
<dbReference type="KEGG" id="pprf:DPRO_2369"/>
<evidence type="ECO:0000259" key="3">
    <source>
        <dbReference type="Pfam" id="PF11761"/>
    </source>
</evidence>
<dbReference type="EMBL" id="LT907975">
    <property type="protein sequence ID" value="SOB59275.1"/>
    <property type="molecule type" value="Genomic_DNA"/>
</dbReference>
<name>A0A2C8FA06_9BACT</name>
<dbReference type="Pfam" id="PF11760">
    <property type="entry name" value="CbiG_N"/>
    <property type="match status" value="1"/>
</dbReference>